<evidence type="ECO:0000313" key="2">
    <source>
        <dbReference type="EMBL" id="ADB42939.1"/>
    </source>
</evidence>
<organism evidence="2 3">
    <name type="scientific">Spirosoma linguale (strain ATCC 33905 / DSM 74 / LMG 10896 / Claus 1)</name>
    <dbReference type="NCBI Taxonomy" id="504472"/>
    <lineage>
        <taxon>Bacteria</taxon>
        <taxon>Pseudomonadati</taxon>
        <taxon>Bacteroidota</taxon>
        <taxon>Cytophagia</taxon>
        <taxon>Cytophagales</taxon>
        <taxon>Cytophagaceae</taxon>
        <taxon>Spirosoma</taxon>
    </lineage>
</organism>
<dbReference type="SUPFAM" id="SSF52540">
    <property type="entry name" value="P-loop containing nucleoside triphosphate hydrolases"/>
    <property type="match status" value="1"/>
</dbReference>
<protein>
    <submittedName>
        <fullName evidence="2">ATPase-like protein involved in chromosome partitioning</fullName>
    </submittedName>
</protein>
<gene>
    <name evidence="2" type="ordered locus">Slin_6996</name>
</gene>
<dbReference type="Proteomes" id="UP000002028">
    <property type="component" value="Plasmid pSLIN03"/>
</dbReference>
<dbReference type="EMBL" id="CP001772">
    <property type="protein sequence ID" value="ADB42939.1"/>
    <property type="molecule type" value="Genomic_DNA"/>
</dbReference>
<proteinExistence type="predicted"/>
<accession>D2QVV7</accession>
<evidence type="ECO:0000313" key="3">
    <source>
        <dbReference type="Proteomes" id="UP000002028"/>
    </source>
</evidence>
<dbReference type="KEGG" id="sli:Slin_6996"/>
<name>D2QVV7_SPILD</name>
<dbReference type="Gene3D" id="3.40.50.300">
    <property type="entry name" value="P-loop containing nucleotide triphosphate hydrolases"/>
    <property type="match status" value="1"/>
</dbReference>
<dbReference type="Pfam" id="PF13614">
    <property type="entry name" value="AAA_31"/>
    <property type="match status" value="1"/>
</dbReference>
<keyword evidence="2" id="KW-0614">Plasmid</keyword>
<dbReference type="PANTHER" id="PTHR13696:SF96">
    <property type="entry name" value="COBQ_COBB_MIND_PARA NUCLEOTIDE BINDING DOMAIN-CONTAINING PROTEIN"/>
    <property type="match status" value="1"/>
</dbReference>
<feature type="domain" description="AAA" evidence="1">
    <location>
        <begin position="39"/>
        <end position="90"/>
    </location>
</feature>
<dbReference type="InterPro" id="IPR025669">
    <property type="entry name" value="AAA_dom"/>
</dbReference>
<reference evidence="2 3" key="1">
    <citation type="journal article" date="2010" name="Stand. Genomic Sci.">
        <title>Complete genome sequence of Spirosoma linguale type strain (1).</title>
        <authorList>
            <person name="Lail K."/>
            <person name="Sikorski J."/>
            <person name="Saunders E."/>
            <person name="Lapidus A."/>
            <person name="Glavina Del Rio T."/>
            <person name="Copeland A."/>
            <person name="Tice H."/>
            <person name="Cheng J.-F."/>
            <person name="Lucas S."/>
            <person name="Nolan M."/>
            <person name="Bruce D."/>
            <person name="Goodwin L."/>
            <person name="Pitluck S."/>
            <person name="Ivanova N."/>
            <person name="Mavromatis K."/>
            <person name="Ovchinnikova G."/>
            <person name="Pati A."/>
            <person name="Chen A."/>
            <person name="Palaniappan K."/>
            <person name="Land M."/>
            <person name="Hauser L."/>
            <person name="Chang Y.-J."/>
            <person name="Jeffries C.D."/>
            <person name="Chain P."/>
            <person name="Brettin T."/>
            <person name="Detter J.C."/>
            <person name="Schuetze A."/>
            <person name="Rohde M."/>
            <person name="Tindall B.J."/>
            <person name="Goeker M."/>
            <person name="Bristow J."/>
            <person name="Eisen J.A."/>
            <person name="Markowitz V."/>
            <person name="Hugenholtz P."/>
            <person name="Kyrpides N.C."/>
            <person name="Klenk H.-P."/>
            <person name="Chen F."/>
        </authorList>
    </citation>
    <scope>NUCLEOTIDE SEQUENCE [LARGE SCALE GENOMIC DNA]</scope>
    <source>
        <strain evidence="3">ATCC 33905 / DSM 74 / LMG 10896 / Claus 1</strain>
    </source>
</reference>
<dbReference type="CDD" id="cd02042">
    <property type="entry name" value="ParAB_family"/>
    <property type="match status" value="1"/>
</dbReference>
<dbReference type="HOGENOM" id="CLU_037612_5_3_10"/>
<dbReference type="InterPro" id="IPR050678">
    <property type="entry name" value="DNA_Partitioning_ATPase"/>
</dbReference>
<dbReference type="AlphaFoldDB" id="D2QVV7"/>
<dbReference type="PANTHER" id="PTHR13696">
    <property type="entry name" value="P-LOOP CONTAINING NUCLEOSIDE TRIPHOSPHATE HYDROLASE"/>
    <property type="match status" value="1"/>
</dbReference>
<dbReference type="InterPro" id="IPR027417">
    <property type="entry name" value="P-loop_NTPase"/>
</dbReference>
<sequence>MYFSAEIPKDAKVAIVDTDLQGSITDLGEYLTGIDIVPIEELLNNNLASYDLIIVDTPPYLSNKLSELFAISDYVLVPTKAGILDAMAIRATIALLRQSMELKPALKAGIVLNMVLSRTSLNDEVKEILVDYGIPLHEAAISQRVSYTRSPMTNGVFGSDDGRAKEEVISLATEILNQLT</sequence>
<keyword evidence="3" id="KW-1185">Reference proteome</keyword>
<geneLocation type="plasmid" evidence="2 3">
    <name>pSLIN03</name>
</geneLocation>
<dbReference type="RefSeq" id="WP_012931416.1">
    <property type="nucleotide sequence ID" value="NC_013733.1"/>
</dbReference>
<evidence type="ECO:0000259" key="1">
    <source>
        <dbReference type="Pfam" id="PF13614"/>
    </source>
</evidence>